<reference evidence="1" key="1">
    <citation type="submission" date="2012-04" db="EMBL/GenBank/DDBJ databases">
        <title>The Genome Sequence of Loa loa.</title>
        <authorList>
            <consortium name="The Broad Institute Genome Sequencing Platform"/>
            <consortium name="Broad Institute Genome Sequencing Center for Infectious Disease"/>
            <person name="Nutman T.B."/>
            <person name="Fink D.L."/>
            <person name="Russ C."/>
            <person name="Young S."/>
            <person name="Zeng Q."/>
            <person name="Gargeya S."/>
            <person name="Alvarado L."/>
            <person name="Berlin A."/>
            <person name="Chapman S.B."/>
            <person name="Chen Z."/>
            <person name="Freedman E."/>
            <person name="Gellesch M."/>
            <person name="Goldberg J."/>
            <person name="Griggs A."/>
            <person name="Gujja S."/>
            <person name="Heilman E.R."/>
            <person name="Heiman D."/>
            <person name="Howarth C."/>
            <person name="Mehta T."/>
            <person name="Neiman D."/>
            <person name="Pearson M."/>
            <person name="Roberts A."/>
            <person name="Saif S."/>
            <person name="Shea T."/>
            <person name="Shenoy N."/>
            <person name="Sisk P."/>
            <person name="Stolte C."/>
            <person name="Sykes S."/>
            <person name="White J."/>
            <person name="Yandava C."/>
            <person name="Haas B."/>
            <person name="Henn M.R."/>
            <person name="Nusbaum C."/>
            <person name="Birren B."/>
        </authorList>
    </citation>
    <scope>NUCLEOTIDE SEQUENCE [LARGE SCALE GENOMIC DNA]</scope>
</reference>
<feature type="non-terminal residue" evidence="1">
    <location>
        <position position="208"/>
    </location>
</feature>
<gene>
    <name evidence="1" type="ORF">LOAG_18817</name>
</gene>
<sequence>MEGIPEKSHLIHWLYWNGTACINAVSMVLIKFITHHGLLDDISISVHYANITKQNYFQQFYRFDAIFVEISSNSNVVDIVKSLGYDMGQMIRIESITTGKTLSIPTGMECSNRKRQVNIRFGIQINTACRLRVTTCAQILAQIQHLLDEWNEAIVYSLPYGTNETIVMQNDRLSLSEMEEMDKNCKLTTAASIQFAYSRFGNVQSYSH</sequence>
<evidence type="ECO:0000313" key="1">
    <source>
        <dbReference type="EMBL" id="EJD73782.1"/>
    </source>
</evidence>
<dbReference type="CTD" id="9952711"/>
<dbReference type="EMBL" id="JH712617">
    <property type="protein sequence ID" value="EJD73782.1"/>
    <property type="molecule type" value="Genomic_DNA"/>
</dbReference>
<organism evidence="1">
    <name type="scientific">Loa loa</name>
    <name type="common">Eye worm</name>
    <name type="synonym">Filaria loa</name>
    <dbReference type="NCBI Taxonomy" id="7209"/>
    <lineage>
        <taxon>Eukaryota</taxon>
        <taxon>Metazoa</taxon>
        <taxon>Ecdysozoa</taxon>
        <taxon>Nematoda</taxon>
        <taxon>Chromadorea</taxon>
        <taxon>Rhabditida</taxon>
        <taxon>Spirurina</taxon>
        <taxon>Spiruromorpha</taxon>
        <taxon>Filarioidea</taxon>
        <taxon>Onchocercidae</taxon>
        <taxon>Loa</taxon>
    </lineage>
</organism>
<accession>A0A1S0UDP4</accession>
<dbReference type="KEGG" id="loa:LOAG_18817"/>
<dbReference type="GeneID" id="9952711"/>
<dbReference type="InParanoid" id="A0A1S0UDP4"/>
<dbReference type="AlphaFoldDB" id="A0A1S0UDP4"/>
<proteinExistence type="predicted"/>
<dbReference type="OrthoDB" id="2104337at2759"/>
<name>A0A1S0UDP4_LOALO</name>
<dbReference type="RefSeq" id="XP_020304731.1">
    <property type="nucleotide sequence ID" value="XM_020451480.1"/>
</dbReference>
<protein>
    <submittedName>
        <fullName evidence="1">Uncharacterized protein</fullName>
    </submittedName>
</protein>